<evidence type="ECO:0000256" key="7">
    <source>
        <dbReference type="SAM" id="Phobius"/>
    </source>
</evidence>
<dbReference type="Pfam" id="PF13462">
    <property type="entry name" value="Thioredoxin_4"/>
    <property type="match status" value="1"/>
</dbReference>
<evidence type="ECO:0000256" key="1">
    <source>
        <dbReference type="ARBA" id="ARBA00005791"/>
    </source>
</evidence>
<evidence type="ECO:0000259" key="8">
    <source>
        <dbReference type="Pfam" id="PF13462"/>
    </source>
</evidence>
<proteinExistence type="inferred from homology"/>
<evidence type="ECO:0000256" key="4">
    <source>
        <dbReference type="ARBA" id="ARBA00023157"/>
    </source>
</evidence>
<keyword evidence="7" id="KW-1133">Transmembrane helix</keyword>
<keyword evidence="4" id="KW-1015">Disulfide bond</keyword>
<dbReference type="InterPro" id="IPR012336">
    <property type="entry name" value="Thioredoxin-like_fold"/>
</dbReference>
<dbReference type="AlphaFoldDB" id="A0A927K343"/>
<dbReference type="SUPFAM" id="SSF52833">
    <property type="entry name" value="Thioredoxin-like"/>
    <property type="match status" value="1"/>
</dbReference>
<keyword evidence="5" id="KW-0676">Redox-active center</keyword>
<organism evidence="9 10">
    <name type="scientific">Nocardioides donggukensis</name>
    <dbReference type="NCBI Taxonomy" id="2774019"/>
    <lineage>
        <taxon>Bacteria</taxon>
        <taxon>Bacillati</taxon>
        <taxon>Actinomycetota</taxon>
        <taxon>Actinomycetes</taxon>
        <taxon>Propionibacteriales</taxon>
        <taxon>Nocardioidaceae</taxon>
        <taxon>Nocardioides</taxon>
    </lineage>
</organism>
<feature type="region of interest" description="Disordered" evidence="6">
    <location>
        <begin position="1"/>
        <end position="34"/>
    </location>
</feature>
<evidence type="ECO:0000256" key="3">
    <source>
        <dbReference type="ARBA" id="ARBA00023002"/>
    </source>
</evidence>
<keyword evidence="10" id="KW-1185">Reference proteome</keyword>
<reference evidence="9" key="1">
    <citation type="submission" date="2020-09" db="EMBL/GenBank/DDBJ databases">
        <title>Nocardioides sp. strain MJB4 16S ribosomal RNA gene Genome sequencing and assembly.</title>
        <authorList>
            <person name="Kim I."/>
        </authorList>
    </citation>
    <scope>NUCLEOTIDE SEQUENCE</scope>
    <source>
        <strain evidence="9">MJB4</strain>
    </source>
</reference>
<evidence type="ECO:0000256" key="6">
    <source>
        <dbReference type="SAM" id="MobiDB-lite"/>
    </source>
</evidence>
<dbReference type="EMBL" id="JACYXZ010000001">
    <property type="protein sequence ID" value="MBD8868851.1"/>
    <property type="molecule type" value="Genomic_DNA"/>
</dbReference>
<dbReference type="Gene3D" id="3.40.30.10">
    <property type="entry name" value="Glutaredoxin"/>
    <property type="match status" value="1"/>
</dbReference>
<comment type="similarity">
    <text evidence="1">Belongs to the thioredoxin family. DsbA subfamily.</text>
</comment>
<feature type="domain" description="Thioredoxin-like fold" evidence="8">
    <location>
        <begin position="85"/>
        <end position="253"/>
    </location>
</feature>
<feature type="compositionally biased region" description="Low complexity" evidence="6">
    <location>
        <begin position="22"/>
        <end position="34"/>
    </location>
</feature>
<sequence length="263" mass="27521">MSKKSARQKPSQPRSGTPKGGRQSAAAKAAALRAQQEQQERRRRMYVVGGVAALLAIIVLGGYLLQSLGDTSGEEATPPAGVTDGYGVVVGEASAPTTVQVYEDFLCPVCGVFEEATAEQLAEAVDAGRIRVDYRMVAFLDGQSSDDYSTRAANAAAVVLDAAGPEVFREFHDALFAEQPAEGGAGLSDDRLVELAVEAGAEEDAVRPGIEDRAFEQWTRNATDAMSQAGVRGTPTVFVDGEQVEGESLQAIVDATLAVAAGE</sequence>
<feature type="transmembrane region" description="Helical" evidence="7">
    <location>
        <begin position="45"/>
        <end position="65"/>
    </location>
</feature>
<keyword evidence="3" id="KW-0560">Oxidoreductase</keyword>
<keyword evidence="7" id="KW-0472">Membrane</keyword>
<evidence type="ECO:0000313" key="10">
    <source>
        <dbReference type="Proteomes" id="UP000616839"/>
    </source>
</evidence>
<accession>A0A927K343</accession>
<gene>
    <name evidence="9" type="ORF">IE331_04360</name>
</gene>
<dbReference type="PANTHER" id="PTHR13887:SF14">
    <property type="entry name" value="DISULFIDE BOND FORMATION PROTEIN D"/>
    <property type="match status" value="1"/>
</dbReference>
<keyword evidence="7" id="KW-0812">Transmembrane</keyword>
<name>A0A927K343_9ACTN</name>
<dbReference type="InterPro" id="IPR036249">
    <property type="entry name" value="Thioredoxin-like_sf"/>
</dbReference>
<dbReference type="RefSeq" id="WP_192140815.1">
    <property type="nucleotide sequence ID" value="NZ_JACYXZ010000001.1"/>
</dbReference>
<evidence type="ECO:0000256" key="5">
    <source>
        <dbReference type="ARBA" id="ARBA00023284"/>
    </source>
</evidence>
<dbReference type="GO" id="GO:0016491">
    <property type="term" value="F:oxidoreductase activity"/>
    <property type="evidence" value="ECO:0007669"/>
    <property type="project" value="UniProtKB-KW"/>
</dbReference>
<evidence type="ECO:0000256" key="2">
    <source>
        <dbReference type="ARBA" id="ARBA00022729"/>
    </source>
</evidence>
<dbReference type="Proteomes" id="UP000616839">
    <property type="component" value="Unassembled WGS sequence"/>
</dbReference>
<protein>
    <submittedName>
        <fullName evidence="9">Thioredoxin domain-containing protein</fullName>
    </submittedName>
</protein>
<comment type="caution">
    <text evidence="9">The sequence shown here is derived from an EMBL/GenBank/DDBJ whole genome shotgun (WGS) entry which is preliminary data.</text>
</comment>
<keyword evidence="2" id="KW-0732">Signal</keyword>
<dbReference type="PANTHER" id="PTHR13887">
    <property type="entry name" value="GLUTATHIONE S-TRANSFERASE KAPPA"/>
    <property type="match status" value="1"/>
</dbReference>
<evidence type="ECO:0000313" key="9">
    <source>
        <dbReference type="EMBL" id="MBD8868851.1"/>
    </source>
</evidence>